<protein>
    <recommendedName>
        <fullName evidence="3">Transporter</fullName>
    </recommendedName>
</protein>
<dbReference type="Pfam" id="PF13557">
    <property type="entry name" value="Phenol_MetA_deg"/>
    <property type="match status" value="1"/>
</dbReference>
<name>A0ABP8IWX9_9BACT</name>
<dbReference type="Proteomes" id="UP001500454">
    <property type="component" value="Unassembled WGS sequence"/>
</dbReference>
<sequence>MAQSNSSVPVDSARYTLFKPTPRDQLRKLHPDRPGITQSAYTINPGHFQLETNLMRLRKGREDGGPRHRELLLNHAVLKMGVTERMDVQVKVESYSVEKEWPDDAAGPERHTGFGDVSVRVKRNLFGDDSGNWALAVSGYVTLPTGAAVGRGGLEGGLSIPVEYKIGEGTGLSMQVQGDIENDRETNSHYFALQPAATINHDFTKFLGSYAEVMSHWNAHTGRWRHLLNLGPEFTLSENVQFDMGAGIPLNAQTDREFFIGFTYRR</sequence>
<evidence type="ECO:0000313" key="1">
    <source>
        <dbReference type="EMBL" id="GAA4377772.1"/>
    </source>
</evidence>
<comment type="caution">
    <text evidence="1">The sequence shown here is derived from an EMBL/GenBank/DDBJ whole genome shotgun (WGS) entry which is preliminary data.</text>
</comment>
<organism evidence="1 2">
    <name type="scientific">Hymenobacter koreensis</name>
    <dbReference type="NCBI Taxonomy" id="1084523"/>
    <lineage>
        <taxon>Bacteria</taxon>
        <taxon>Pseudomonadati</taxon>
        <taxon>Bacteroidota</taxon>
        <taxon>Cytophagia</taxon>
        <taxon>Cytophagales</taxon>
        <taxon>Hymenobacteraceae</taxon>
        <taxon>Hymenobacter</taxon>
    </lineage>
</organism>
<proteinExistence type="predicted"/>
<gene>
    <name evidence="1" type="ORF">GCM10023186_13260</name>
</gene>
<evidence type="ECO:0008006" key="3">
    <source>
        <dbReference type="Google" id="ProtNLM"/>
    </source>
</evidence>
<evidence type="ECO:0000313" key="2">
    <source>
        <dbReference type="Proteomes" id="UP001500454"/>
    </source>
</evidence>
<keyword evidence="2" id="KW-1185">Reference proteome</keyword>
<accession>A0ABP8IWX9</accession>
<dbReference type="EMBL" id="BAABHA010000002">
    <property type="protein sequence ID" value="GAA4377772.1"/>
    <property type="molecule type" value="Genomic_DNA"/>
</dbReference>
<dbReference type="InterPro" id="IPR025737">
    <property type="entry name" value="FApF"/>
</dbReference>
<reference evidence="2" key="1">
    <citation type="journal article" date="2019" name="Int. J. Syst. Evol. Microbiol.">
        <title>The Global Catalogue of Microorganisms (GCM) 10K type strain sequencing project: providing services to taxonomists for standard genome sequencing and annotation.</title>
        <authorList>
            <consortium name="The Broad Institute Genomics Platform"/>
            <consortium name="The Broad Institute Genome Sequencing Center for Infectious Disease"/>
            <person name="Wu L."/>
            <person name="Ma J."/>
        </authorList>
    </citation>
    <scope>NUCLEOTIDE SEQUENCE [LARGE SCALE GENOMIC DNA]</scope>
    <source>
        <strain evidence="2">JCM 17924</strain>
    </source>
</reference>